<reference evidence="9" key="1">
    <citation type="journal article" date="2021" name="J Fungi (Basel)">
        <title>Virulence traits and population genomics of the black yeast Aureobasidium melanogenum.</title>
        <authorList>
            <person name="Cernosa A."/>
            <person name="Sun X."/>
            <person name="Gostincar C."/>
            <person name="Fang C."/>
            <person name="Gunde-Cimerman N."/>
            <person name="Song Z."/>
        </authorList>
    </citation>
    <scope>NUCLEOTIDE SEQUENCE</scope>
    <source>
        <strain evidence="9">EXF-9911</strain>
    </source>
</reference>
<feature type="domain" description="Homeobox" evidence="7">
    <location>
        <begin position="160"/>
        <end position="223"/>
    </location>
</feature>
<keyword evidence="4" id="KW-0863">Zinc-finger</keyword>
<dbReference type="GO" id="GO:0005634">
    <property type="term" value="C:nucleus"/>
    <property type="evidence" value="ECO:0007669"/>
    <property type="project" value="UniProtKB-SubCell"/>
</dbReference>
<dbReference type="SMART" id="SM00389">
    <property type="entry name" value="HOX"/>
    <property type="match status" value="1"/>
</dbReference>
<evidence type="ECO:0000256" key="1">
    <source>
        <dbReference type="ARBA" id="ARBA00023125"/>
    </source>
</evidence>
<feature type="region of interest" description="Disordered" evidence="6">
    <location>
        <begin position="265"/>
        <end position="370"/>
    </location>
</feature>
<feature type="non-terminal residue" evidence="9">
    <location>
        <position position="1112"/>
    </location>
</feature>
<dbReference type="InterPro" id="IPR050224">
    <property type="entry name" value="TALE_homeobox"/>
</dbReference>
<dbReference type="GO" id="GO:0003677">
    <property type="term" value="F:DNA binding"/>
    <property type="evidence" value="ECO:0007669"/>
    <property type="project" value="UniProtKB-UniRule"/>
</dbReference>
<gene>
    <name evidence="9" type="ORF">KCU76_g5041</name>
</gene>
<dbReference type="PROSITE" id="PS50157">
    <property type="entry name" value="ZINC_FINGER_C2H2_2"/>
    <property type="match status" value="1"/>
</dbReference>
<feature type="compositionally biased region" description="Low complexity" evidence="6">
    <location>
        <begin position="334"/>
        <end position="344"/>
    </location>
</feature>
<dbReference type="AlphaFoldDB" id="A0A9P8JBM4"/>
<evidence type="ECO:0000256" key="3">
    <source>
        <dbReference type="ARBA" id="ARBA00023242"/>
    </source>
</evidence>
<dbReference type="Proteomes" id="UP000779574">
    <property type="component" value="Unassembled WGS sequence"/>
</dbReference>
<evidence type="ECO:0000256" key="4">
    <source>
        <dbReference type="PROSITE-ProRule" id="PRU00042"/>
    </source>
</evidence>
<feature type="region of interest" description="Disordered" evidence="6">
    <location>
        <begin position="784"/>
        <end position="808"/>
    </location>
</feature>
<organism evidence="9 10">
    <name type="scientific">Aureobasidium melanogenum</name>
    <name type="common">Aureobasidium pullulans var. melanogenum</name>
    <dbReference type="NCBI Taxonomy" id="46634"/>
    <lineage>
        <taxon>Eukaryota</taxon>
        <taxon>Fungi</taxon>
        <taxon>Dikarya</taxon>
        <taxon>Ascomycota</taxon>
        <taxon>Pezizomycotina</taxon>
        <taxon>Dothideomycetes</taxon>
        <taxon>Dothideomycetidae</taxon>
        <taxon>Dothideales</taxon>
        <taxon>Saccotheciaceae</taxon>
        <taxon>Aureobasidium</taxon>
    </lineage>
</organism>
<keyword evidence="4" id="KW-0479">Metal-binding</keyword>
<comment type="caution">
    <text evidence="9">The sequence shown here is derived from an EMBL/GenBank/DDBJ whole genome shotgun (WGS) entry which is preliminary data.</text>
</comment>
<dbReference type="OrthoDB" id="5399138at2759"/>
<dbReference type="EMBL" id="JAHFXF010000153">
    <property type="protein sequence ID" value="KAG9694687.1"/>
    <property type="molecule type" value="Genomic_DNA"/>
</dbReference>
<evidence type="ECO:0000256" key="6">
    <source>
        <dbReference type="SAM" id="MobiDB-lite"/>
    </source>
</evidence>
<dbReference type="InterPro" id="IPR009057">
    <property type="entry name" value="Homeodomain-like_sf"/>
</dbReference>
<feature type="domain" description="C2H2-type" evidence="8">
    <location>
        <begin position="378"/>
        <end position="406"/>
    </location>
</feature>
<evidence type="ECO:0000313" key="9">
    <source>
        <dbReference type="EMBL" id="KAG9694687.1"/>
    </source>
</evidence>
<feature type="compositionally biased region" description="Polar residues" evidence="6">
    <location>
        <begin position="718"/>
        <end position="740"/>
    </location>
</feature>
<evidence type="ECO:0000256" key="2">
    <source>
        <dbReference type="ARBA" id="ARBA00023155"/>
    </source>
</evidence>
<feature type="DNA-binding region" description="Homeobox" evidence="5">
    <location>
        <begin position="162"/>
        <end position="224"/>
    </location>
</feature>
<dbReference type="CDD" id="cd00086">
    <property type="entry name" value="homeodomain"/>
    <property type="match status" value="1"/>
</dbReference>
<keyword evidence="3 5" id="KW-0539">Nucleus</keyword>
<dbReference type="InterPro" id="IPR013087">
    <property type="entry name" value="Znf_C2H2_type"/>
</dbReference>
<dbReference type="PANTHER" id="PTHR11850">
    <property type="entry name" value="HOMEOBOX PROTEIN TRANSCRIPTION FACTORS"/>
    <property type="match status" value="1"/>
</dbReference>
<reference evidence="9" key="2">
    <citation type="submission" date="2021-08" db="EMBL/GenBank/DDBJ databases">
        <authorList>
            <person name="Gostincar C."/>
            <person name="Sun X."/>
            <person name="Song Z."/>
            <person name="Gunde-Cimerman N."/>
        </authorList>
    </citation>
    <scope>NUCLEOTIDE SEQUENCE</scope>
    <source>
        <strain evidence="9">EXF-9911</strain>
    </source>
</reference>
<dbReference type="GO" id="GO:0008270">
    <property type="term" value="F:zinc ion binding"/>
    <property type="evidence" value="ECO:0007669"/>
    <property type="project" value="UniProtKB-KW"/>
</dbReference>
<evidence type="ECO:0000259" key="8">
    <source>
        <dbReference type="PROSITE" id="PS50157"/>
    </source>
</evidence>
<dbReference type="Pfam" id="PF05920">
    <property type="entry name" value="Homeobox_KN"/>
    <property type="match status" value="1"/>
</dbReference>
<dbReference type="SUPFAM" id="SSF46689">
    <property type="entry name" value="Homeodomain-like"/>
    <property type="match status" value="1"/>
</dbReference>
<keyword evidence="1 5" id="KW-0238">DNA-binding</keyword>
<accession>A0A9P8JBM4</accession>
<dbReference type="InterPro" id="IPR008422">
    <property type="entry name" value="KN_HD"/>
</dbReference>
<sequence>MSALQEEADLGEFFDFQNAVSDGGSMQTSGAIADLDCLSHNAESDLYNENNVPTVEDEATEAAEYRNFSKWIPKFIQPDEPCTYCRDRKLNCYLSYGKVTCTACDTLFRPCSFVNPHSHNAYQPPEGESSMGLIDTLHPIGEDCPQEQGKLTGARSLKSMPEKKSNSRFSKAAVKVLRNWLDEHQANPYPTEDEKEQLGRTTGLRIAQINTWLANARRRGKVGVKNKAALDGLAHTTTTSLPPTAAIGIPGSTEIEINKWSDMNPLERWKHSPPQNEPAPFNAIADALGRGDLPDYADESSSPSSLGWQGLGSSRDDSRSSNRRAASVTSLERSTSNSAASSAACLNGRKERRRRRKMPGPALKKPSNDKNIQKERIYQCTFCADTFLTKYDWQRHEKTLHLSLEKWICCPLGPETLDPVTGKTICAYCCAPEPTKDHIESHNHRQCLDKGFVGRTFYRKDHLRQHLRLVHDMKMLPHMEDWKTTLSNINSRCGFCSQRFSVWSERNDHLAAHFKDGAKMSEWKGCRGLDPPIAALVSSAMPPYLIGMETNSVNPFTATQPMKCMTVQTHLDAGGPPTTCWEILTVRLGKFAKEQTDKGVILTDEMLQTQARHILYDSDDAWDNTAADNPEWLDLFKRAHALDYIPTEVSGIGKNIPEDLEIYTDLGMRIPFSVQVAQGMSIDYQPAGLPATEELYSSNVMQEQTAITERLTAHNAHDTATSSRSSLSQPTPQYGSNFATPASYQSYGSTPLHLDTPYDSGTNNCFDADIDAMLAEAGFQPAPQASAGDLARQQNAATAQKHGLDSSLTPEKAQQQLAELNAAMAVLTEQAVMCDAPLSGQSSSTMNYTNLSTELSDFINSTTTSSSDNLFATTWDSKNQFGYQNAFTTAGEEAGVMATDMTMQDVDMNNMQFGDMDFVQQRNSIGALPKLSSKTPSMNLFALCCIADIPIERINYFLEQTYHNSSKVDCQPNLLLVTSLDELVQADKCEATQPPISPVQSPFIGKSIEDVANSLHSTIKDASSNAIDPKFFAILDEKSISDESGLIVQVKNGEVDSVRVHFDTINAELIRIQMITFDIKETKGLAGEDGVFRTKPPAESRKGGPAPRKMLG</sequence>
<dbReference type="InterPro" id="IPR006600">
    <property type="entry name" value="HTH_CenpB_DNA-bd_dom"/>
</dbReference>
<dbReference type="PROSITE" id="PS00028">
    <property type="entry name" value="ZINC_FINGER_C2H2_1"/>
    <property type="match status" value="2"/>
</dbReference>
<evidence type="ECO:0000256" key="5">
    <source>
        <dbReference type="PROSITE-ProRule" id="PRU00108"/>
    </source>
</evidence>
<keyword evidence="4" id="KW-0862">Zinc</keyword>
<name>A0A9P8JBM4_AURME</name>
<dbReference type="GO" id="GO:0006355">
    <property type="term" value="P:regulation of DNA-templated transcription"/>
    <property type="evidence" value="ECO:0007669"/>
    <property type="project" value="InterPro"/>
</dbReference>
<protein>
    <submittedName>
        <fullName evidence="9">Uncharacterized protein</fullName>
    </submittedName>
</protein>
<evidence type="ECO:0000259" key="7">
    <source>
        <dbReference type="PROSITE" id="PS50071"/>
    </source>
</evidence>
<comment type="subcellular location">
    <subcellularLocation>
        <location evidence="5">Nucleus</location>
    </subcellularLocation>
</comment>
<dbReference type="Gene3D" id="1.10.10.60">
    <property type="entry name" value="Homeodomain-like"/>
    <property type="match status" value="1"/>
</dbReference>
<evidence type="ECO:0000313" key="10">
    <source>
        <dbReference type="Proteomes" id="UP000779574"/>
    </source>
</evidence>
<dbReference type="Pfam" id="PF03221">
    <property type="entry name" value="HTH_Tnp_Tc5"/>
    <property type="match status" value="1"/>
</dbReference>
<feature type="compositionally biased region" description="Basic and acidic residues" evidence="6">
    <location>
        <begin position="1090"/>
        <end position="1102"/>
    </location>
</feature>
<feature type="region of interest" description="Disordered" evidence="6">
    <location>
        <begin position="715"/>
        <end position="740"/>
    </location>
</feature>
<keyword evidence="2 5" id="KW-0371">Homeobox</keyword>
<dbReference type="SMART" id="SM00355">
    <property type="entry name" value="ZnF_C2H2"/>
    <property type="match status" value="3"/>
</dbReference>
<dbReference type="PROSITE" id="PS50071">
    <property type="entry name" value="HOMEOBOX_2"/>
    <property type="match status" value="1"/>
</dbReference>
<proteinExistence type="predicted"/>
<feature type="region of interest" description="Disordered" evidence="6">
    <location>
        <begin position="1088"/>
        <end position="1112"/>
    </location>
</feature>
<dbReference type="InterPro" id="IPR001356">
    <property type="entry name" value="HD"/>
</dbReference>